<evidence type="ECO:0000313" key="2">
    <source>
        <dbReference type="Proteomes" id="UP001249851"/>
    </source>
</evidence>
<keyword evidence="2" id="KW-1185">Reference proteome</keyword>
<accession>A0AAD9VAS7</accession>
<dbReference type="Proteomes" id="UP001249851">
    <property type="component" value="Unassembled WGS sequence"/>
</dbReference>
<organism evidence="1 2">
    <name type="scientific">Acropora cervicornis</name>
    <name type="common">Staghorn coral</name>
    <dbReference type="NCBI Taxonomy" id="6130"/>
    <lineage>
        <taxon>Eukaryota</taxon>
        <taxon>Metazoa</taxon>
        <taxon>Cnidaria</taxon>
        <taxon>Anthozoa</taxon>
        <taxon>Hexacorallia</taxon>
        <taxon>Scleractinia</taxon>
        <taxon>Astrocoeniina</taxon>
        <taxon>Acroporidae</taxon>
        <taxon>Acropora</taxon>
    </lineage>
</organism>
<name>A0AAD9VAS7_ACRCE</name>
<dbReference type="AlphaFoldDB" id="A0AAD9VAS7"/>
<reference evidence="1" key="2">
    <citation type="journal article" date="2023" name="Science">
        <title>Genomic signatures of disease resistance in endangered staghorn corals.</title>
        <authorList>
            <person name="Vollmer S.V."/>
            <person name="Selwyn J.D."/>
            <person name="Despard B.A."/>
            <person name="Roesel C.L."/>
        </authorList>
    </citation>
    <scope>NUCLEOTIDE SEQUENCE</scope>
    <source>
        <strain evidence="1">K2</strain>
    </source>
</reference>
<dbReference type="EMBL" id="JARQWQ010000015">
    <property type="protein sequence ID" value="KAK2567125.1"/>
    <property type="molecule type" value="Genomic_DNA"/>
</dbReference>
<protein>
    <submittedName>
        <fullName evidence="1">Uncharacterized protein</fullName>
    </submittedName>
</protein>
<sequence length="134" mass="14607">MRFACCQGQADVSAGNSTVSTNFILVKHGLCILGNVTTLGVLRIGPNGVPPIDCNALQDDIASELKAKYTKVFEGIRQLKDFKLKLQVNQTAPPAVQNLSRVPFPLHDRVTATIKELLKKDFIECTEGPTRVCP</sequence>
<evidence type="ECO:0000313" key="1">
    <source>
        <dbReference type="EMBL" id="KAK2567125.1"/>
    </source>
</evidence>
<reference evidence="1" key="1">
    <citation type="journal article" date="2023" name="G3 (Bethesda)">
        <title>Whole genome assembly and annotation of the endangered Caribbean coral Acropora cervicornis.</title>
        <authorList>
            <person name="Selwyn J.D."/>
            <person name="Vollmer S.V."/>
        </authorList>
    </citation>
    <scope>NUCLEOTIDE SEQUENCE</scope>
    <source>
        <strain evidence="1">K2</strain>
    </source>
</reference>
<proteinExistence type="predicted"/>
<comment type="caution">
    <text evidence="1">The sequence shown here is derived from an EMBL/GenBank/DDBJ whole genome shotgun (WGS) entry which is preliminary data.</text>
</comment>
<gene>
    <name evidence="1" type="ORF">P5673_008924</name>
</gene>